<comment type="similarity">
    <text evidence="1">Belongs to the PACS family.</text>
</comment>
<accession>A0AAD9DPP7</accession>
<feature type="compositionally biased region" description="Acidic residues" evidence="3">
    <location>
        <begin position="223"/>
        <end position="240"/>
    </location>
</feature>
<evidence type="ECO:0000256" key="2">
    <source>
        <dbReference type="ARBA" id="ARBA00022553"/>
    </source>
</evidence>
<dbReference type="Pfam" id="PF13927">
    <property type="entry name" value="Ig_3"/>
    <property type="match status" value="1"/>
</dbReference>
<dbReference type="AlphaFoldDB" id="A0AAD9DPP7"/>
<keyword evidence="2" id="KW-0597">Phosphoprotein</keyword>
<dbReference type="Gene3D" id="2.60.40.10">
    <property type="entry name" value="Immunoglobulins"/>
    <property type="match status" value="2"/>
</dbReference>
<comment type="caution">
    <text evidence="6">The sequence shown here is derived from an EMBL/GenBank/DDBJ whole genome shotgun (WGS) entry which is preliminary data.</text>
</comment>
<name>A0AAD9DPP7_9TELE</name>
<keyword evidence="4" id="KW-0472">Membrane</keyword>
<dbReference type="Pfam" id="PF25332">
    <property type="entry name" value="C2_PACS_N"/>
    <property type="match status" value="1"/>
</dbReference>
<keyword evidence="4" id="KW-0812">Transmembrane</keyword>
<evidence type="ECO:0000313" key="6">
    <source>
        <dbReference type="EMBL" id="KAK1788179.1"/>
    </source>
</evidence>
<dbReference type="InterPro" id="IPR007110">
    <property type="entry name" value="Ig-like_dom"/>
</dbReference>
<feature type="compositionally biased region" description="Polar residues" evidence="3">
    <location>
        <begin position="394"/>
        <end position="404"/>
    </location>
</feature>
<dbReference type="InterPro" id="IPR013783">
    <property type="entry name" value="Ig-like_fold"/>
</dbReference>
<dbReference type="EMBL" id="JAROKS010000023">
    <property type="protein sequence ID" value="KAK1788179.1"/>
    <property type="molecule type" value="Genomic_DNA"/>
</dbReference>
<dbReference type="PANTHER" id="PTHR13280:SF16">
    <property type="entry name" value="PHOSPHOFURIN ACIDIC CLUSTER SORTING PROTEIN 1"/>
    <property type="match status" value="1"/>
</dbReference>
<dbReference type="Pfam" id="PF07686">
    <property type="entry name" value="V-set"/>
    <property type="match status" value="1"/>
</dbReference>
<dbReference type="GO" id="GO:0044325">
    <property type="term" value="F:transmembrane transporter binding"/>
    <property type="evidence" value="ECO:0007669"/>
    <property type="project" value="TreeGrafter"/>
</dbReference>
<feature type="compositionally biased region" description="Acidic residues" evidence="3">
    <location>
        <begin position="361"/>
        <end position="372"/>
    </location>
</feature>
<dbReference type="SMART" id="SM00409">
    <property type="entry name" value="IG"/>
    <property type="match status" value="2"/>
</dbReference>
<feature type="compositionally biased region" description="Basic and acidic residues" evidence="3">
    <location>
        <begin position="208"/>
        <end position="220"/>
    </location>
</feature>
<feature type="region of interest" description="Disordered" evidence="3">
    <location>
        <begin position="304"/>
        <end position="448"/>
    </location>
</feature>
<keyword evidence="4" id="KW-1133">Transmembrane helix</keyword>
<feature type="compositionally biased region" description="Low complexity" evidence="3">
    <location>
        <begin position="323"/>
        <end position="356"/>
    </location>
</feature>
<keyword evidence="7" id="KW-1185">Reference proteome</keyword>
<sequence length="1172" mass="128883">MSERGGLQRTGVPSPLLQPFKSVTISSSRPVQMNLFATWEIDRSSPSCVPRLLSLTLKKLVVLKELDRDLTSVVIAVKLQGSKRILRSNEILLPCPGLSETDLQLTFSLQMIGPFIICFFSLFQKYPHFLKRDANRLQVMLQRRKRYKNRMILGYKTLALGLINMAEVMQHPTEGAQVLGLHTTVKDMAVPVAEIRVFSLSSQPIDPEGPKAKVSDRSPDIDNYSEEEEESYSSEQDGSDDPLHGQYLYDDEDELRKKKPRRKLTSAASITRANVGFGLEHVSQEQIRDVEEDLDELYDSLEMYNPSDSGPDMEETDSILSTPKPKLPINKLNKLKVNGKQGEQSASSKIQRSSSAYLDDAFSETDTPELNEVEVVSEGTPSITVSVVERPRTPQHSSSQNMSSPRLDGGHTPKHKRGTPVKERQLSKPLSERTNSSDSERSPEFSFTPQMPRKIVYDQLNQILVSDTTLPDSLVLVNGRDWQGQYVAELLKAQKLSVVCTCSGSEIQAVLSGLLTRIQKFCNCNSIMPKPVKVVVVGGQSYLGAILRFFVSQLANKMSDWLSHIRFLVVPLGSHPVAKYLGSLDNRYNSAFLDSAWQEFFSGPESSQPCSLSTEGVDVAGRICQYISGASVTHQLPIAEAMLTCKNKTQDDDSCQMFVPFVGVVKVGLIEPGPGTTAGECEEGVSLSLVVPSTSPPAHSLSAAMMKDSITPPPSPSLSSGLTVLGSPILSHGVDAIGLQVDYWVAEKRKDGERRDTKSTLKSAFRSLQVSRLPSTASAELHSNSCTMSMTVVTKEKNKKVPTIFLGKKPKERDTESRSQVIEGITRLICSAKQHQTSLREKETGEKDKELLPVNNSILFAQCFPVRFGNRSPLVMACSRWLLTLACLASAYLQYGSVRVTVMESSLQVVQGDSVTLPCSFLSWIPLIRLSIIWTVTPFSDPDSPTQVIMLNQGQVVESPAFTGRVEFAAVPWSADITLNDARVSDAGFYRCVVSNPPETGDPGIGELSLSVLVPPSLPVCLWEGNSDVGGSVTLSCIAVEGVPTPHISWEKLDPDRITLPVNMEGELMGSVKIVNMSAQNAGVYRCSAMNLLGTQNCYVNLPVSTPPDNYPGLLQGVLVTLSMALILLALLVLVLWLHRLAQESKWTHGREEEESFSEIRHIPPLVKRSFV</sequence>
<feature type="region of interest" description="Disordered" evidence="3">
    <location>
        <begin position="206"/>
        <end position="267"/>
    </location>
</feature>
<dbReference type="InterPro" id="IPR003598">
    <property type="entry name" value="Ig_sub2"/>
</dbReference>
<dbReference type="Proteomes" id="UP001239994">
    <property type="component" value="Unassembled WGS sequence"/>
</dbReference>
<evidence type="ECO:0000256" key="3">
    <source>
        <dbReference type="SAM" id="MobiDB-lite"/>
    </source>
</evidence>
<dbReference type="SMART" id="SM00408">
    <property type="entry name" value="IGc2"/>
    <property type="match status" value="2"/>
</dbReference>
<feature type="domain" description="Ig-like" evidence="5">
    <location>
        <begin position="1016"/>
        <end position="1105"/>
    </location>
</feature>
<dbReference type="InterPro" id="IPR057541">
    <property type="entry name" value="PACS1/2_N"/>
</dbReference>
<reference evidence="6" key="1">
    <citation type="submission" date="2023-03" db="EMBL/GenBank/DDBJ databases">
        <title>Electrophorus voltai genome.</title>
        <authorList>
            <person name="Bian C."/>
        </authorList>
    </citation>
    <scope>NUCLEOTIDE SEQUENCE</scope>
    <source>
        <strain evidence="6">CB-2022</strain>
        <tissue evidence="6">Muscle</tissue>
    </source>
</reference>
<organism evidence="6 7">
    <name type="scientific">Electrophorus voltai</name>
    <dbReference type="NCBI Taxonomy" id="2609070"/>
    <lineage>
        <taxon>Eukaryota</taxon>
        <taxon>Metazoa</taxon>
        <taxon>Chordata</taxon>
        <taxon>Craniata</taxon>
        <taxon>Vertebrata</taxon>
        <taxon>Euteleostomi</taxon>
        <taxon>Actinopterygii</taxon>
        <taxon>Neopterygii</taxon>
        <taxon>Teleostei</taxon>
        <taxon>Ostariophysi</taxon>
        <taxon>Gymnotiformes</taxon>
        <taxon>Gymnotoidei</taxon>
        <taxon>Gymnotidae</taxon>
        <taxon>Electrophorus</taxon>
    </lineage>
</organism>
<feature type="domain" description="Ig-like" evidence="5">
    <location>
        <begin position="898"/>
        <end position="1011"/>
    </location>
</feature>
<dbReference type="GO" id="GO:0072659">
    <property type="term" value="P:protein localization to plasma membrane"/>
    <property type="evidence" value="ECO:0007669"/>
    <property type="project" value="TreeGrafter"/>
</dbReference>
<evidence type="ECO:0000313" key="7">
    <source>
        <dbReference type="Proteomes" id="UP001239994"/>
    </source>
</evidence>
<gene>
    <name evidence="6" type="ORF">P4O66_016645</name>
</gene>
<dbReference type="InterPro" id="IPR003599">
    <property type="entry name" value="Ig_sub"/>
</dbReference>
<dbReference type="PANTHER" id="PTHR13280">
    <property type="entry name" value="PHOSPHOFURIN ACIDIC CLUSTER SORTING PROTEIN"/>
    <property type="match status" value="1"/>
</dbReference>
<dbReference type="SUPFAM" id="SSF48726">
    <property type="entry name" value="Immunoglobulin"/>
    <property type="match status" value="2"/>
</dbReference>
<dbReference type="InterPro" id="IPR019381">
    <property type="entry name" value="PACS1/2_C"/>
</dbReference>
<feature type="transmembrane region" description="Helical" evidence="4">
    <location>
        <begin position="1114"/>
        <end position="1138"/>
    </location>
</feature>
<dbReference type="PROSITE" id="PS50835">
    <property type="entry name" value="IG_LIKE"/>
    <property type="match status" value="2"/>
</dbReference>
<dbReference type="InterPro" id="IPR036179">
    <property type="entry name" value="Ig-like_dom_sf"/>
</dbReference>
<dbReference type="InterPro" id="IPR013106">
    <property type="entry name" value="Ig_V-set"/>
</dbReference>
<protein>
    <recommendedName>
        <fullName evidence="5">Ig-like domain-containing protein</fullName>
    </recommendedName>
</protein>
<evidence type="ECO:0000256" key="4">
    <source>
        <dbReference type="SAM" id="Phobius"/>
    </source>
</evidence>
<dbReference type="Pfam" id="PF10254">
    <property type="entry name" value="Pacs-1"/>
    <property type="match status" value="1"/>
</dbReference>
<proteinExistence type="inferred from homology"/>
<evidence type="ECO:0000256" key="1">
    <source>
        <dbReference type="ARBA" id="ARBA00008590"/>
    </source>
</evidence>
<evidence type="ECO:0000259" key="5">
    <source>
        <dbReference type="PROSITE" id="PS50835"/>
    </source>
</evidence>